<evidence type="ECO:0000313" key="7">
    <source>
        <dbReference type="EMBL" id="MEE1885968.1"/>
    </source>
</evidence>
<evidence type="ECO:0000313" key="8">
    <source>
        <dbReference type="Proteomes" id="UP001337681"/>
    </source>
</evidence>
<evidence type="ECO:0000256" key="4">
    <source>
        <dbReference type="SAM" id="Phobius"/>
    </source>
</evidence>
<feature type="transmembrane region" description="Helical" evidence="4">
    <location>
        <begin position="216"/>
        <end position="235"/>
    </location>
</feature>
<dbReference type="EMBL" id="JAZDQU010000002">
    <property type="protein sequence ID" value="MEE1885968.1"/>
    <property type="molecule type" value="Genomic_DNA"/>
</dbReference>
<feature type="transmembrane region" description="Helical" evidence="4">
    <location>
        <begin position="109"/>
        <end position="125"/>
    </location>
</feature>
<name>A0ABU7H4P7_9SPHI</name>
<feature type="compositionally biased region" description="Basic and acidic residues" evidence="3">
    <location>
        <begin position="655"/>
        <end position="670"/>
    </location>
</feature>
<keyword evidence="2" id="KW-0201">Cytochrome c-type biogenesis</keyword>
<feature type="domain" description="Cytochrome c assembly protein" evidence="5">
    <location>
        <begin position="106"/>
        <end position="334"/>
    </location>
</feature>
<feature type="region of interest" description="Disordered" evidence="3">
    <location>
        <begin position="652"/>
        <end position="671"/>
    </location>
</feature>
<dbReference type="RefSeq" id="WP_330146858.1">
    <property type="nucleotide sequence ID" value="NZ_JAZDQU010000002.1"/>
</dbReference>
<dbReference type="PANTHER" id="PTHR43653">
    <property type="entry name" value="CYTOCHROME C ASSEMBLY PROTEIN-RELATED"/>
    <property type="match status" value="1"/>
</dbReference>
<dbReference type="SUPFAM" id="SSF103473">
    <property type="entry name" value="MFS general substrate transporter"/>
    <property type="match status" value="1"/>
</dbReference>
<feature type="transmembrane region" description="Helical" evidence="4">
    <location>
        <begin position="247"/>
        <end position="268"/>
    </location>
</feature>
<evidence type="ECO:0000256" key="2">
    <source>
        <dbReference type="ARBA" id="ARBA00022748"/>
    </source>
</evidence>
<dbReference type="Proteomes" id="UP001337681">
    <property type="component" value="Unassembled WGS sequence"/>
</dbReference>
<reference evidence="7 8" key="1">
    <citation type="submission" date="2024-01" db="EMBL/GenBank/DDBJ databases">
        <title>Pedobacter sp. nov., isolated from oil-contaminated soil.</title>
        <authorList>
            <person name="Le N.T.T."/>
        </authorList>
    </citation>
    <scope>NUCLEOTIDE SEQUENCE [LARGE SCALE GENOMIC DNA]</scope>
    <source>
        <strain evidence="7 8">VNH31</strain>
    </source>
</reference>
<organism evidence="7 8">
    <name type="scientific">Pedobacter flavus</name>
    <dbReference type="NCBI Taxonomy" id="3113906"/>
    <lineage>
        <taxon>Bacteria</taxon>
        <taxon>Pseudomonadati</taxon>
        <taxon>Bacteroidota</taxon>
        <taxon>Sphingobacteriia</taxon>
        <taxon>Sphingobacteriales</taxon>
        <taxon>Sphingobacteriaceae</taxon>
        <taxon>Pedobacter</taxon>
    </lineage>
</organism>
<evidence type="ECO:0000256" key="3">
    <source>
        <dbReference type="SAM" id="MobiDB-lite"/>
    </source>
</evidence>
<evidence type="ECO:0000259" key="6">
    <source>
        <dbReference type="Pfam" id="PF16327"/>
    </source>
</evidence>
<feature type="transmembrane region" description="Helical" evidence="4">
    <location>
        <begin position="525"/>
        <end position="544"/>
    </location>
</feature>
<sequence length="823" mass="93133">MDIQYVGERLLPGQIGQFLIVLAFGASLLATIAYFFATKNEATGDRSWNKIGRISFLINFASVIGIGVVLFYIILNHYYEYMYVYSHSSKDLPVYYIVSAFWEGQEGSFWLWAFWQSVLGTFLIWKARNWENSVMTIISLSQAFLTSMIIGVEILGVKIGSSPFILLRDARDLKAMAPVVFANPENLANYLKFITNGRGLNPLLQNYWMVIHPPTLFLGFASMIVPFAYAFAGLWQRKYKEWIVPAMPWTLFAVMTLGLGIIMGSFWAYEALNFGGFWAWDPVENASLLPWLTLIGAVHVMIAFKNTGHAYFTALALVFISFVLVLYASFLTRSGVLGETSVHSFTDLGMFGHLILYNVVFLFLPIIFLVLRWKELPISPKDEETYSREFWMFIGALVVTLSCIQLIFSTSVPVFNAVFGTNYAPPLDPIQFYNKRQAPAAVLILLISGFAQFMKYKKTEPRRFYAGLLSSFIFSIVLTAIVAYVTGVYNNLMYILITFSSIFAILANGRILITAFEGKFKLAGSAVAHIGFALMLLGALIAAATSQPISINESNFIPVRDFEKVEKPGENIVLYKNEPKTMGKYTVTYVSDTTILPNTYFKLNFKVLDEEGNVKENFDLNPNIQSNESMGLIASPDTKHYLFRDIYTHITSAPETKESGHEPHEGHSDDENYMAPRVVKVKSGDTLHVSGGILKVKQINPNPVIKDLKIGANDLAVGLPLEIDQNSKIYTAEPIFLVKGNNTFNFDKKLEELSMKFKFTRIFPETGEYELMVYEKPQQAKDWVVFKAIEFPYINFYWVGTILMVIGFIISIFRRNKEVKYKS</sequence>
<proteinExistence type="inferred from homology"/>
<feature type="transmembrane region" description="Helical" evidence="4">
    <location>
        <begin position="466"/>
        <end position="486"/>
    </location>
</feature>
<keyword evidence="4" id="KW-0812">Transmembrane</keyword>
<feature type="domain" description="Cytochrome c-type biogenesis protein CcmF C-terminal" evidence="6">
    <location>
        <begin position="383"/>
        <end position="546"/>
    </location>
</feature>
<evidence type="ECO:0000256" key="1">
    <source>
        <dbReference type="ARBA" id="ARBA00009186"/>
    </source>
</evidence>
<accession>A0ABU7H4P7</accession>
<feature type="transmembrane region" description="Helical" evidence="4">
    <location>
        <begin position="311"/>
        <end position="330"/>
    </location>
</feature>
<feature type="transmembrane region" description="Helical" evidence="4">
    <location>
        <begin position="438"/>
        <end position="454"/>
    </location>
</feature>
<feature type="transmembrane region" description="Helical" evidence="4">
    <location>
        <begin position="350"/>
        <end position="371"/>
    </location>
</feature>
<dbReference type="InterPro" id="IPR002541">
    <property type="entry name" value="Cyt_c_assembly"/>
</dbReference>
<dbReference type="Pfam" id="PF01578">
    <property type="entry name" value="Cytochrom_C_asm"/>
    <property type="match status" value="1"/>
</dbReference>
<keyword evidence="4" id="KW-1133">Transmembrane helix</keyword>
<protein>
    <submittedName>
        <fullName evidence="7">Cytochrome c biogenesis protein CcsA</fullName>
    </submittedName>
</protein>
<gene>
    <name evidence="7" type="primary">ccsA</name>
    <name evidence="7" type="ORF">VRU49_11125</name>
</gene>
<dbReference type="PRINTS" id="PR01410">
    <property type="entry name" value="CCBIOGENESIS"/>
</dbReference>
<keyword evidence="8" id="KW-1185">Reference proteome</keyword>
<evidence type="ECO:0000259" key="5">
    <source>
        <dbReference type="Pfam" id="PF01578"/>
    </source>
</evidence>
<dbReference type="InterPro" id="IPR036259">
    <property type="entry name" value="MFS_trans_sf"/>
</dbReference>
<dbReference type="PANTHER" id="PTHR43653:SF1">
    <property type="entry name" value="CYTOCHROME C-TYPE BIOGENESIS PROTEIN CCMF"/>
    <property type="match status" value="1"/>
</dbReference>
<feature type="transmembrane region" description="Helical" evidence="4">
    <location>
        <begin position="137"/>
        <end position="157"/>
    </location>
</feature>
<feature type="transmembrane region" description="Helical" evidence="4">
    <location>
        <begin position="56"/>
        <end position="75"/>
    </location>
</feature>
<feature type="transmembrane region" description="Helical" evidence="4">
    <location>
        <begin position="796"/>
        <end position="813"/>
    </location>
</feature>
<feature type="transmembrane region" description="Helical" evidence="4">
    <location>
        <begin position="391"/>
        <end position="418"/>
    </location>
</feature>
<dbReference type="InterPro" id="IPR003567">
    <property type="entry name" value="Cyt_c_biogenesis"/>
</dbReference>
<dbReference type="InterPro" id="IPR032523">
    <property type="entry name" value="CcmF_C"/>
</dbReference>
<feature type="transmembrane region" description="Helical" evidence="4">
    <location>
        <begin position="15"/>
        <end position="36"/>
    </location>
</feature>
<keyword evidence="4" id="KW-0472">Membrane</keyword>
<dbReference type="Pfam" id="PF16327">
    <property type="entry name" value="CcmF_C"/>
    <property type="match status" value="1"/>
</dbReference>
<comment type="caution">
    <text evidence="7">The sequence shown here is derived from an EMBL/GenBank/DDBJ whole genome shotgun (WGS) entry which is preliminary data.</text>
</comment>
<feature type="transmembrane region" description="Helical" evidence="4">
    <location>
        <begin position="492"/>
        <end position="513"/>
    </location>
</feature>
<feature type="transmembrane region" description="Helical" evidence="4">
    <location>
        <begin position="288"/>
        <end position="304"/>
    </location>
</feature>
<comment type="similarity">
    <text evidence="1">Belongs to the CcmF/CycK/Ccl1/NrfE/CcsA family.</text>
</comment>